<reference evidence="5" key="1">
    <citation type="submission" date="2021-11" db="EMBL/GenBank/DDBJ databases">
        <authorList>
            <person name="Herlambang A."/>
            <person name="Guo Y."/>
            <person name="Takashima Y."/>
            <person name="Nishizawa T."/>
        </authorList>
    </citation>
    <scope>NUCLEOTIDE SEQUENCE</scope>
    <source>
        <strain evidence="5">E1425</strain>
    </source>
</reference>
<dbReference type="GO" id="GO:0016491">
    <property type="term" value="F:oxidoreductase activity"/>
    <property type="evidence" value="ECO:0007669"/>
    <property type="project" value="UniProtKB-KW"/>
</dbReference>
<dbReference type="EMBL" id="BQFW01000009">
    <property type="protein sequence ID" value="GJJ74808.1"/>
    <property type="molecule type" value="Genomic_DNA"/>
</dbReference>
<evidence type="ECO:0008006" key="7">
    <source>
        <dbReference type="Google" id="ProtNLM"/>
    </source>
</evidence>
<keyword evidence="6" id="KW-1185">Reference proteome</keyword>
<organism evidence="5 6">
    <name type="scientific">Entomortierella parvispora</name>
    <dbReference type="NCBI Taxonomy" id="205924"/>
    <lineage>
        <taxon>Eukaryota</taxon>
        <taxon>Fungi</taxon>
        <taxon>Fungi incertae sedis</taxon>
        <taxon>Mucoromycota</taxon>
        <taxon>Mortierellomycotina</taxon>
        <taxon>Mortierellomycetes</taxon>
        <taxon>Mortierellales</taxon>
        <taxon>Mortierellaceae</taxon>
        <taxon>Entomortierella</taxon>
    </lineage>
</organism>
<accession>A0A9P3HEE6</accession>
<dbReference type="PRINTS" id="PR00081">
    <property type="entry name" value="GDHRDH"/>
</dbReference>
<dbReference type="InterPro" id="IPR018811">
    <property type="entry name" value="MRX11"/>
</dbReference>
<keyword evidence="3" id="KW-0560">Oxidoreductase</keyword>
<dbReference type="SUPFAM" id="SSF51735">
    <property type="entry name" value="NAD(P)-binding Rossmann-fold domains"/>
    <property type="match status" value="1"/>
</dbReference>
<protein>
    <recommendedName>
        <fullName evidence="7">NAD(P)-binding protein</fullName>
    </recommendedName>
</protein>
<reference evidence="5" key="2">
    <citation type="journal article" date="2022" name="Microbiol. Resour. Announc.">
        <title>Whole-Genome Sequence of Entomortierella parvispora E1425, a Mucoromycotan Fungus Associated with Burkholderiaceae-Related Endosymbiotic Bacteria.</title>
        <authorList>
            <person name="Herlambang A."/>
            <person name="Guo Y."/>
            <person name="Takashima Y."/>
            <person name="Narisawa K."/>
            <person name="Ohta H."/>
            <person name="Nishizawa T."/>
        </authorList>
    </citation>
    <scope>NUCLEOTIDE SEQUENCE</scope>
    <source>
        <strain evidence="5">E1425</strain>
    </source>
</reference>
<feature type="compositionally biased region" description="Low complexity" evidence="4">
    <location>
        <begin position="39"/>
        <end position="67"/>
    </location>
</feature>
<evidence type="ECO:0000256" key="3">
    <source>
        <dbReference type="ARBA" id="ARBA00023002"/>
    </source>
</evidence>
<proteinExistence type="inferred from homology"/>
<keyword evidence="2" id="KW-0521">NADP</keyword>
<gene>
    <name evidence="5" type="ORF">EMPS_07166</name>
</gene>
<dbReference type="Pfam" id="PF00106">
    <property type="entry name" value="adh_short"/>
    <property type="match status" value="1"/>
</dbReference>
<comment type="caution">
    <text evidence="5">The sequence shown here is derived from an EMBL/GenBank/DDBJ whole genome shotgun (WGS) entry which is preliminary data.</text>
</comment>
<evidence type="ECO:0000256" key="1">
    <source>
        <dbReference type="ARBA" id="ARBA00006484"/>
    </source>
</evidence>
<dbReference type="Pfam" id="PF10306">
    <property type="entry name" value="FLILHELTA"/>
    <property type="match status" value="1"/>
</dbReference>
<evidence type="ECO:0000256" key="4">
    <source>
        <dbReference type="SAM" id="MobiDB-lite"/>
    </source>
</evidence>
<feature type="region of interest" description="Disordered" evidence="4">
    <location>
        <begin position="33"/>
        <end position="69"/>
    </location>
</feature>
<dbReference type="InterPro" id="IPR036291">
    <property type="entry name" value="NAD(P)-bd_dom_sf"/>
</dbReference>
<dbReference type="CDD" id="cd05327">
    <property type="entry name" value="retinol-DH_like_SDR_c_like"/>
    <property type="match status" value="1"/>
</dbReference>
<comment type="similarity">
    <text evidence="1">Belongs to the short-chain dehydrogenases/reductases (SDR) family.</text>
</comment>
<dbReference type="OrthoDB" id="191139at2759"/>
<name>A0A9P3HEE6_9FUNG</name>
<dbReference type="InterPro" id="IPR002347">
    <property type="entry name" value="SDR_fam"/>
</dbReference>
<dbReference type="AlphaFoldDB" id="A0A9P3HEE6"/>
<dbReference type="Proteomes" id="UP000827284">
    <property type="component" value="Unassembled WGS sequence"/>
</dbReference>
<dbReference type="PANTHER" id="PTHR24320">
    <property type="entry name" value="RETINOL DEHYDROGENASE"/>
    <property type="match status" value="1"/>
</dbReference>
<evidence type="ECO:0000256" key="2">
    <source>
        <dbReference type="ARBA" id="ARBA00022857"/>
    </source>
</evidence>
<evidence type="ECO:0000313" key="5">
    <source>
        <dbReference type="EMBL" id="GJJ74808.1"/>
    </source>
</evidence>
<evidence type="ECO:0000313" key="6">
    <source>
        <dbReference type="Proteomes" id="UP000827284"/>
    </source>
</evidence>
<sequence length="522" mass="57126">MSLGRLLVPRHRLGLAATNLHSPSPRLLSKHILPRTRHSSSSSSSSSSSTVSSTSTTATVTADASSTPPKLSKFRQYAEQFKNKPASHLISFGILHEITAIVPLPIVYFALTETGVKIPFPDQAMEEGNKFVARVAKYYGWNMEGADGARMMLNMATSYAVVKTLIPLRLALCAWMTPWTATRIVSPILNFWKRFRKQPPSWPTKMQFFKRNGFSHDQIPDQTGKVVIVTGANTGLGYATMVALASRGAHVFLACRSQERAQAAIETAKQEIKDLNPSIAPMLEFLQLDLNDLKKTKASADAFLAKGLPLHILVNNSGIANTPFALSVDGIEQQFAVNHLGHFIFTSTLLDRLKESQPSRIVILTSNGHETTPVGGIDFDNLHREVTTVNTFARYGQSKLANILYGKALARHLQNGRVFVNMAHPGFTATELNRHASESFGSFSGMIAGAITKSVGSDPKQGAMTQLYLATSPEVEEKDIRGKYFVPVAQESEPSAFAKDEALQEKPWTFSVSLVNENIGIV</sequence>
<dbReference type="Gene3D" id="3.40.50.720">
    <property type="entry name" value="NAD(P)-binding Rossmann-like Domain"/>
    <property type="match status" value="1"/>
</dbReference>
<dbReference type="PANTHER" id="PTHR24320:SF282">
    <property type="entry name" value="WW DOMAIN-CONTAINING OXIDOREDUCTASE"/>
    <property type="match status" value="1"/>
</dbReference>